<dbReference type="EMBL" id="PKPP01004368">
    <property type="protein sequence ID" value="PWA64723.1"/>
    <property type="molecule type" value="Genomic_DNA"/>
</dbReference>
<accession>A0A2U1MTY4</accession>
<dbReference type="PANTHER" id="PTHR47926:SF492">
    <property type="entry name" value="DYW DOMAIN-CONTAINING PROTEIN"/>
    <property type="match status" value="1"/>
</dbReference>
<keyword evidence="1" id="KW-0677">Repeat</keyword>
<evidence type="ECO:0000256" key="2">
    <source>
        <dbReference type="PROSITE-ProRule" id="PRU00708"/>
    </source>
</evidence>
<organism evidence="3 4">
    <name type="scientific">Artemisia annua</name>
    <name type="common">Sweet wormwood</name>
    <dbReference type="NCBI Taxonomy" id="35608"/>
    <lineage>
        <taxon>Eukaryota</taxon>
        <taxon>Viridiplantae</taxon>
        <taxon>Streptophyta</taxon>
        <taxon>Embryophyta</taxon>
        <taxon>Tracheophyta</taxon>
        <taxon>Spermatophyta</taxon>
        <taxon>Magnoliopsida</taxon>
        <taxon>eudicotyledons</taxon>
        <taxon>Gunneridae</taxon>
        <taxon>Pentapetalae</taxon>
        <taxon>asterids</taxon>
        <taxon>campanulids</taxon>
        <taxon>Asterales</taxon>
        <taxon>Asteraceae</taxon>
        <taxon>Asteroideae</taxon>
        <taxon>Anthemideae</taxon>
        <taxon>Artemisiinae</taxon>
        <taxon>Artemisia</taxon>
    </lineage>
</organism>
<name>A0A2U1MTY4_ARTAN</name>
<gene>
    <name evidence="3" type="ORF">CTI12_AA263570</name>
</gene>
<dbReference type="Pfam" id="PF01535">
    <property type="entry name" value="PPR"/>
    <property type="match status" value="1"/>
</dbReference>
<dbReference type="STRING" id="35608.A0A2U1MTY4"/>
<dbReference type="Pfam" id="PF13812">
    <property type="entry name" value="PPR_3"/>
    <property type="match status" value="1"/>
</dbReference>
<feature type="repeat" description="PPR" evidence="2">
    <location>
        <begin position="20"/>
        <end position="54"/>
    </location>
</feature>
<dbReference type="GO" id="GO:0009451">
    <property type="term" value="P:RNA modification"/>
    <property type="evidence" value="ECO:0007669"/>
    <property type="project" value="InterPro"/>
</dbReference>
<evidence type="ECO:0000256" key="1">
    <source>
        <dbReference type="ARBA" id="ARBA00022737"/>
    </source>
</evidence>
<dbReference type="OrthoDB" id="185373at2759"/>
<dbReference type="Proteomes" id="UP000245207">
    <property type="component" value="Unassembled WGS sequence"/>
</dbReference>
<sequence>MGAGEVGRVVEVWRGVEEKDVLTWTTMIHCFTQNVEYEKGLVMFYEMLEEGVKPNDQTIFCVLLACAKAGVLETGVRVHDYVVSNGQGLKKGITTALVDMYVKCGSFVNASRVFDMAEEKVLRTWSVMIWGCAKCFDKMKSSRIKPDGVVFLAIMTACSHARNIDHALRFINNMSIEHDFVIWGALFSACRAHKNIQMAEYASGKLLEVEPKHPGGYGFLSNVYAGIAGGKM</sequence>
<dbReference type="NCBIfam" id="TIGR00756">
    <property type="entry name" value="PPR"/>
    <property type="match status" value="1"/>
</dbReference>
<dbReference type="Pfam" id="PF13041">
    <property type="entry name" value="PPR_2"/>
    <property type="match status" value="1"/>
</dbReference>
<reference evidence="3 4" key="1">
    <citation type="journal article" date="2018" name="Mol. Plant">
        <title>The genome of Artemisia annua provides insight into the evolution of Asteraceae family and artemisinin biosynthesis.</title>
        <authorList>
            <person name="Shen Q."/>
            <person name="Zhang L."/>
            <person name="Liao Z."/>
            <person name="Wang S."/>
            <person name="Yan T."/>
            <person name="Shi P."/>
            <person name="Liu M."/>
            <person name="Fu X."/>
            <person name="Pan Q."/>
            <person name="Wang Y."/>
            <person name="Lv Z."/>
            <person name="Lu X."/>
            <person name="Zhang F."/>
            <person name="Jiang W."/>
            <person name="Ma Y."/>
            <person name="Chen M."/>
            <person name="Hao X."/>
            <person name="Li L."/>
            <person name="Tang Y."/>
            <person name="Lv G."/>
            <person name="Zhou Y."/>
            <person name="Sun X."/>
            <person name="Brodelius P.E."/>
            <person name="Rose J.K.C."/>
            <person name="Tang K."/>
        </authorList>
    </citation>
    <scope>NUCLEOTIDE SEQUENCE [LARGE SCALE GENOMIC DNA]</scope>
    <source>
        <strain evidence="4">cv. Huhao1</strain>
        <tissue evidence="3">Leaf</tissue>
    </source>
</reference>
<dbReference type="GO" id="GO:0003723">
    <property type="term" value="F:RNA binding"/>
    <property type="evidence" value="ECO:0007669"/>
    <property type="project" value="InterPro"/>
</dbReference>
<dbReference type="InterPro" id="IPR011990">
    <property type="entry name" value="TPR-like_helical_dom_sf"/>
</dbReference>
<evidence type="ECO:0000313" key="3">
    <source>
        <dbReference type="EMBL" id="PWA64723.1"/>
    </source>
</evidence>
<dbReference type="AlphaFoldDB" id="A0A2U1MTY4"/>
<dbReference type="InterPro" id="IPR002885">
    <property type="entry name" value="PPR_rpt"/>
</dbReference>
<dbReference type="InterPro" id="IPR046960">
    <property type="entry name" value="PPR_At4g14850-like_plant"/>
</dbReference>
<comment type="caution">
    <text evidence="3">The sequence shown here is derived from an EMBL/GenBank/DDBJ whole genome shotgun (WGS) entry which is preliminary data.</text>
</comment>
<keyword evidence="4" id="KW-1185">Reference proteome</keyword>
<protein>
    <submittedName>
        <fullName evidence="3">Tetratricopeptide repeat (TPR)-like superfamily protein</fullName>
    </submittedName>
</protein>
<proteinExistence type="predicted"/>
<dbReference type="PANTHER" id="PTHR47926">
    <property type="entry name" value="PENTATRICOPEPTIDE REPEAT-CONTAINING PROTEIN"/>
    <property type="match status" value="1"/>
</dbReference>
<dbReference type="Gene3D" id="1.25.40.10">
    <property type="entry name" value="Tetratricopeptide repeat domain"/>
    <property type="match status" value="2"/>
</dbReference>
<evidence type="ECO:0000313" key="4">
    <source>
        <dbReference type="Proteomes" id="UP000245207"/>
    </source>
</evidence>
<dbReference type="PROSITE" id="PS51375">
    <property type="entry name" value="PPR"/>
    <property type="match status" value="1"/>
</dbReference>